<keyword evidence="2" id="KW-1185">Reference proteome</keyword>
<dbReference type="Gene3D" id="3.40.50.1010">
    <property type="entry name" value="5'-nuclease"/>
    <property type="match status" value="1"/>
</dbReference>
<protein>
    <submittedName>
        <fullName evidence="1">FEN-1</fullName>
    </submittedName>
</protein>
<evidence type="ECO:0000313" key="1">
    <source>
        <dbReference type="EMBL" id="UBZ25603.1"/>
    </source>
</evidence>
<sequence length="415" mass="48483">MGITEFRKLKDEFIQQCSVSDLKYCGDRKTKVIVHVDGSFYLYCGYISQNLNADGTAFYPSKVADTACTLLYNTIKKIEKYKDIYEVHIFFDGLRPSSKKKTMELRKLKKGPKKNIIEVTNCMVKILNDHNYIMNNLVIGESEHEMMIHRNPNYPTILLSDDSDLFHISFGYNSVTFNDFIFIASKSLNSLYNVTDIHNTHLNKMPKLAFSLLCFLKGSDFTHNLFTTTMANAIISAYTSKENNFEVKKILNEIQRKLDTFKLKERQINETVRKSKALIYNQFDERPIETIEGIYSTADVCWLIKEFLKILILSKTSFLWNRQKIATKSTTIKADISAQIEALTWSVNYSLIGCKYNRYFDYIEFPSNLNCFSFYYYILEMDFNNIYDKMNTLNLNDIDKQQFICLLKSQRKYGV</sequence>
<name>A0AAE9BZA9_9VIRU</name>
<dbReference type="Proteomes" id="UP000830962">
    <property type="component" value="Segment"/>
</dbReference>
<accession>A0AAE9BZA9</accession>
<gene>
    <name evidence="1" type="ORF">CmNV_013</name>
</gene>
<dbReference type="InterPro" id="IPR029060">
    <property type="entry name" value="PIN-like_dom_sf"/>
</dbReference>
<dbReference type="EMBL" id="MZ311578">
    <property type="protein sequence ID" value="UBZ25603.1"/>
    <property type="molecule type" value="Genomic_DNA"/>
</dbReference>
<evidence type="ECO:0000313" key="2">
    <source>
        <dbReference type="Proteomes" id="UP000830962"/>
    </source>
</evidence>
<organism evidence="1 2">
    <name type="scientific">Carcinus maenas nudivirus</name>
    <dbReference type="NCBI Taxonomy" id="2880837"/>
    <lineage>
        <taxon>Viruses</taxon>
        <taxon>Viruses incertae sedis</taxon>
        <taxon>Naldaviricetes</taxon>
        <taxon>Lefavirales</taxon>
        <taxon>Nudiviridae</taxon>
        <taxon>Gammanudivirus</taxon>
        <taxon>Gammanudivirus cameanadis</taxon>
    </lineage>
</organism>
<proteinExistence type="predicted"/>
<reference evidence="1" key="1">
    <citation type="journal article" date="2021" name="Viruses">
        <title>Identification and Full Characterisation of Two Novel Crustacean Infecting Members of the Family Nudiviridae Provides Support for Two Subfamilies.</title>
        <authorList>
            <person name="Bateman K.S."/>
            <person name="Kerr R."/>
            <person name="Stentiford G.D."/>
            <person name="Bean T.P."/>
            <person name="Hooper C."/>
            <person name="Van Eynde B."/>
            <person name="Delbare D."/>
            <person name="Bojko J."/>
            <person name="Christiaens O."/>
            <person name="Taning C.N.T."/>
            <person name="Smagghe G."/>
            <person name="van Oers M.M."/>
            <person name="van Aerle R."/>
        </authorList>
    </citation>
    <scope>NUCLEOTIDE SEQUENCE</scope>
    <source>
        <strain evidence="1">AN2</strain>
    </source>
</reference>
<dbReference type="SUPFAM" id="SSF88723">
    <property type="entry name" value="PIN domain-like"/>
    <property type="match status" value="1"/>
</dbReference>